<dbReference type="AlphaFoldDB" id="A0A4C1WPF4"/>
<gene>
    <name evidence="1" type="ORF">EVAR_31932_1</name>
</gene>
<reference evidence="1 2" key="1">
    <citation type="journal article" date="2019" name="Commun. Biol.">
        <title>The bagworm genome reveals a unique fibroin gene that provides high tensile strength.</title>
        <authorList>
            <person name="Kono N."/>
            <person name="Nakamura H."/>
            <person name="Ohtoshi R."/>
            <person name="Tomita M."/>
            <person name="Numata K."/>
            <person name="Arakawa K."/>
        </authorList>
    </citation>
    <scope>NUCLEOTIDE SEQUENCE [LARGE SCALE GENOMIC DNA]</scope>
</reference>
<protein>
    <submittedName>
        <fullName evidence="1">Uncharacterized protein</fullName>
    </submittedName>
</protein>
<accession>A0A4C1WPF4</accession>
<organism evidence="1 2">
    <name type="scientific">Eumeta variegata</name>
    <name type="common">Bagworm moth</name>
    <name type="synonym">Eumeta japonica</name>
    <dbReference type="NCBI Taxonomy" id="151549"/>
    <lineage>
        <taxon>Eukaryota</taxon>
        <taxon>Metazoa</taxon>
        <taxon>Ecdysozoa</taxon>
        <taxon>Arthropoda</taxon>
        <taxon>Hexapoda</taxon>
        <taxon>Insecta</taxon>
        <taxon>Pterygota</taxon>
        <taxon>Neoptera</taxon>
        <taxon>Endopterygota</taxon>
        <taxon>Lepidoptera</taxon>
        <taxon>Glossata</taxon>
        <taxon>Ditrysia</taxon>
        <taxon>Tineoidea</taxon>
        <taxon>Psychidae</taxon>
        <taxon>Oiketicinae</taxon>
        <taxon>Eumeta</taxon>
    </lineage>
</organism>
<dbReference type="EMBL" id="BGZK01000623">
    <property type="protein sequence ID" value="GBP53376.1"/>
    <property type="molecule type" value="Genomic_DNA"/>
</dbReference>
<sequence>MSESSGSLFPLFLLGSPTSVYVRNPVPTRVTQETGNTLVTPPGLGGSMGSGDHLLSGINTISQSHESNHCNTTMKIMLGFMYEVLHEVVIDVMMIRQRRFSMNPTFLDSPYEP</sequence>
<dbReference type="Proteomes" id="UP000299102">
    <property type="component" value="Unassembled WGS sequence"/>
</dbReference>
<proteinExistence type="predicted"/>
<name>A0A4C1WPF4_EUMVA</name>
<evidence type="ECO:0000313" key="2">
    <source>
        <dbReference type="Proteomes" id="UP000299102"/>
    </source>
</evidence>
<keyword evidence="2" id="KW-1185">Reference proteome</keyword>
<evidence type="ECO:0000313" key="1">
    <source>
        <dbReference type="EMBL" id="GBP53376.1"/>
    </source>
</evidence>
<comment type="caution">
    <text evidence="1">The sequence shown here is derived from an EMBL/GenBank/DDBJ whole genome shotgun (WGS) entry which is preliminary data.</text>
</comment>